<evidence type="ECO:0000313" key="8">
    <source>
        <dbReference type="Proteomes" id="UP000184295"/>
    </source>
</evidence>
<keyword evidence="8" id="KW-1185">Reference proteome</keyword>
<dbReference type="Gene3D" id="2.40.50.140">
    <property type="entry name" value="Nucleic acid-binding proteins"/>
    <property type="match status" value="1"/>
</dbReference>
<keyword evidence="2 5" id="KW-0812">Transmembrane</keyword>
<evidence type="ECO:0000256" key="2">
    <source>
        <dbReference type="ARBA" id="ARBA00022692"/>
    </source>
</evidence>
<organism evidence="7 8">
    <name type="scientific">Ferrithrix thermotolerans DSM 19514</name>
    <dbReference type="NCBI Taxonomy" id="1121881"/>
    <lineage>
        <taxon>Bacteria</taxon>
        <taxon>Bacillati</taxon>
        <taxon>Actinomycetota</taxon>
        <taxon>Acidimicrobiia</taxon>
        <taxon>Acidimicrobiales</taxon>
        <taxon>Acidimicrobiaceae</taxon>
        <taxon>Ferrithrix</taxon>
    </lineage>
</organism>
<sequence>MLLLAALIVVLYVFAFVMTHKGHHGIILAGISLAGALLLTIEIATASPSSFGVLKVVAPLAFLVFAGVLGIRTIASVRKLSARAPYSSPNIQLYGAQGIAKTDLAPNGVVTLNGESWSATSLDRPIKKGATVHVAEVQGLRLVVWSEDPECVEPESRK</sequence>
<dbReference type="Pfam" id="PF01957">
    <property type="entry name" value="NfeD"/>
    <property type="match status" value="1"/>
</dbReference>
<feature type="transmembrane region" description="Helical" evidence="5">
    <location>
        <begin position="56"/>
        <end position="75"/>
    </location>
</feature>
<comment type="subcellular location">
    <subcellularLocation>
        <location evidence="1">Membrane</location>
        <topology evidence="1">Multi-pass membrane protein</topology>
    </subcellularLocation>
</comment>
<dbReference type="PANTHER" id="PTHR33507:SF4">
    <property type="entry name" value="NODULATION COMPETITIVENESS PROTEIN NFED"/>
    <property type="match status" value="1"/>
</dbReference>
<evidence type="ECO:0000256" key="1">
    <source>
        <dbReference type="ARBA" id="ARBA00004141"/>
    </source>
</evidence>
<evidence type="ECO:0000256" key="3">
    <source>
        <dbReference type="ARBA" id="ARBA00022989"/>
    </source>
</evidence>
<protein>
    <submittedName>
        <fullName evidence="7">NfeD-like C-terminal, partner-binding</fullName>
    </submittedName>
</protein>
<dbReference type="InterPro" id="IPR002810">
    <property type="entry name" value="NfeD-like_C"/>
</dbReference>
<gene>
    <name evidence="7" type="ORF">SAMN02745225_00035</name>
</gene>
<dbReference type="GO" id="GO:0016020">
    <property type="term" value="C:membrane"/>
    <property type="evidence" value="ECO:0007669"/>
    <property type="project" value="UniProtKB-SubCell"/>
</dbReference>
<dbReference type="RefSeq" id="WP_072787557.1">
    <property type="nucleotide sequence ID" value="NZ_FQUL01000001.1"/>
</dbReference>
<dbReference type="Proteomes" id="UP000184295">
    <property type="component" value="Unassembled WGS sequence"/>
</dbReference>
<feature type="transmembrane region" description="Helical" evidence="5">
    <location>
        <begin position="25"/>
        <end position="44"/>
    </location>
</feature>
<name>A0A1M4S4Q7_9ACTN</name>
<dbReference type="EMBL" id="FQUL01000001">
    <property type="protein sequence ID" value="SHE27188.1"/>
    <property type="molecule type" value="Genomic_DNA"/>
</dbReference>
<dbReference type="SUPFAM" id="SSF141322">
    <property type="entry name" value="NfeD domain-like"/>
    <property type="match status" value="1"/>
</dbReference>
<evidence type="ECO:0000256" key="4">
    <source>
        <dbReference type="ARBA" id="ARBA00023136"/>
    </source>
</evidence>
<evidence type="ECO:0000259" key="6">
    <source>
        <dbReference type="Pfam" id="PF01957"/>
    </source>
</evidence>
<dbReference type="InterPro" id="IPR052165">
    <property type="entry name" value="Membrane_assoc_protease"/>
</dbReference>
<feature type="domain" description="NfeD-like C-terminal" evidence="6">
    <location>
        <begin position="92"/>
        <end position="145"/>
    </location>
</feature>
<dbReference type="OrthoDB" id="9792945at2"/>
<dbReference type="InterPro" id="IPR012340">
    <property type="entry name" value="NA-bd_OB-fold"/>
</dbReference>
<keyword evidence="3 5" id="KW-1133">Transmembrane helix</keyword>
<keyword evidence="4 5" id="KW-0472">Membrane</keyword>
<accession>A0A1M4S4Q7</accession>
<dbReference type="AlphaFoldDB" id="A0A1M4S4Q7"/>
<reference evidence="8" key="1">
    <citation type="submission" date="2016-11" db="EMBL/GenBank/DDBJ databases">
        <authorList>
            <person name="Varghese N."/>
            <person name="Submissions S."/>
        </authorList>
    </citation>
    <scope>NUCLEOTIDE SEQUENCE [LARGE SCALE GENOMIC DNA]</scope>
    <source>
        <strain evidence="8">DSM 19514</strain>
    </source>
</reference>
<evidence type="ECO:0000313" key="7">
    <source>
        <dbReference type="EMBL" id="SHE27188.1"/>
    </source>
</evidence>
<proteinExistence type="predicted"/>
<dbReference type="PANTHER" id="PTHR33507">
    <property type="entry name" value="INNER MEMBRANE PROTEIN YBBJ"/>
    <property type="match status" value="1"/>
</dbReference>
<evidence type="ECO:0000256" key="5">
    <source>
        <dbReference type="SAM" id="Phobius"/>
    </source>
</evidence>